<dbReference type="GeneTree" id="ENSGT00390000000447"/>
<dbReference type="InParanoid" id="A0A3B1JYK9"/>
<proteinExistence type="inferred from homology"/>
<keyword evidence="7" id="KW-1185">Reference proteome</keyword>
<protein>
    <submittedName>
        <fullName evidence="6">DNA replication fork stabilization factor DONSON</fullName>
    </submittedName>
</protein>
<evidence type="ECO:0000256" key="5">
    <source>
        <dbReference type="SAM" id="MobiDB-lite"/>
    </source>
</evidence>
<dbReference type="PANTHER" id="PTHR12972:SF0">
    <property type="entry name" value="PROTEIN DOWNSTREAM NEIGHBOR OF SON"/>
    <property type="match status" value="1"/>
</dbReference>
<dbReference type="PANTHER" id="PTHR12972">
    <property type="entry name" value="DOWNSTREAM NEIGHBOR OF SON"/>
    <property type="match status" value="1"/>
</dbReference>
<accession>A0A3B1JYK9</accession>
<comment type="similarity">
    <text evidence="4">Belongs to the DONSON family.</text>
</comment>
<reference evidence="6" key="4">
    <citation type="submission" date="2025-09" db="UniProtKB">
        <authorList>
            <consortium name="Ensembl"/>
        </authorList>
    </citation>
    <scope>IDENTIFICATION</scope>
</reference>
<dbReference type="STRING" id="7994.ENSAMXP00000047507"/>
<sequence length="619" mass="67436">MADQSYYSPSFKKPSEVLRMRRKRARSEGVSAGSGGAAPGSAGLAGVRPFSPGPLLLKGPVRTGSGGAVKRRNPFANIENTYNSPGKRRAVSCAAEEPGCGGAAGGRCEAESPGEQTAGFGSSLTDLLYNNNTTAAAKHTKTHENVSFSEEDSLFEEDLFGPEKATPILKNPEAPEVGDSPAPEVCREYPADWSLKTRLLFTSPHSFSWAEHLKAQEEAQGLSLHCRAEYASLPLNIQDPRSCTELRCGFQQCLQYWQHPSLPWLSLFPRIGAERKFAGKNTPWAQDAAVQQSLMSEWSGSLTSLYSLLKARLCPYFYVCSYQFTVLFRGAGLSGAKGITALLTPTTRGLREAMKADGIEFSLPLLEEKRKSKESSSQQTDGDEPSSAVTSQCTDDKKEDEYDEDDDDDDDGGLSWLQDMGIQDKIKKPDSISIKMRKEHNEVRLDHRPESVVLVEGSNTFTLINFLINCKSLVAGAGSQAGLPPTLLAPTAFRGATLQMLKARSVNVKTQVRTGYQDVCSLEVTGPIMPHTVHALTQLLKPAQKGAFSVSLYTHEPSAVLNVPVTKPSESEQQSDAAQCLERCGLQQSTVQQLVEPTVLGKSALRQLHMRDFSYSWNS</sequence>
<reference evidence="7" key="1">
    <citation type="submission" date="2013-03" db="EMBL/GenBank/DDBJ databases">
        <authorList>
            <person name="Jeffery W."/>
            <person name="Warren W."/>
            <person name="Wilson R.K."/>
        </authorList>
    </citation>
    <scope>NUCLEOTIDE SEQUENCE</scope>
    <source>
        <strain evidence="7">female</strain>
    </source>
</reference>
<dbReference type="Ensembl" id="ENSAMXT00000041406.1">
    <property type="protein sequence ID" value="ENSAMXP00000047507.1"/>
    <property type="gene ID" value="ENSAMXG00000043405.1"/>
</dbReference>
<dbReference type="Proteomes" id="UP000018467">
    <property type="component" value="Unassembled WGS sequence"/>
</dbReference>
<comment type="subcellular location">
    <subcellularLocation>
        <location evidence="1">Nucleus</location>
    </subcellularLocation>
</comment>
<evidence type="ECO:0000256" key="2">
    <source>
        <dbReference type="ARBA" id="ARBA00022473"/>
    </source>
</evidence>
<dbReference type="Bgee" id="ENSAMXG00000043405">
    <property type="expression patterns" value="Expressed in embryo and 4 other cell types or tissues"/>
</dbReference>
<evidence type="ECO:0000256" key="4">
    <source>
        <dbReference type="ARBA" id="ARBA00025806"/>
    </source>
</evidence>
<keyword evidence="3" id="KW-0539">Nucleus</keyword>
<dbReference type="GO" id="GO:0033260">
    <property type="term" value="P:nuclear DNA replication"/>
    <property type="evidence" value="ECO:0007669"/>
    <property type="project" value="TreeGrafter"/>
</dbReference>
<organism evidence="6 7">
    <name type="scientific">Astyanax mexicanus</name>
    <name type="common">Blind cave fish</name>
    <name type="synonym">Astyanax fasciatus mexicanus</name>
    <dbReference type="NCBI Taxonomy" id="7994"/>
    <lineage>
        <taxon>Eukaryota</taxon>
        <taxon>Metazoa</taxon>
        <taxon>Chordata</taxon>
        <taxon>Craniata</taxon>
        <taxon>Vertebrata</taxon>
        <taxon>Euteleostomi</taxon>
        <taxon>Actinopterygii</taxon>
        <taxon>Neopterygii</taxon>
        <taxon>Teleostei</taxon>
        <taxon>Ostariophysi</taxon>
        <taxon>Characiformes</taxon>
        <taxon>Characoidei</taxon>
        <taxon>Acestrorhamphidae</taxon>
        <taxon>Acestrorhamphinae</taxon>
        <taxon>Astyanax</taxon>
    </lineage>
</organism>
<reference evidence="6" key="3">
    <citation type="submission" date="2025-08" db="UniProtKB">
        <authorList>
            <consortium name="Ensembl"/>
        </authorList>
    </citation>
    <scope>IDENTIFICATION</scope>
</reference>
<feature type="compositionally biased region" description="Acidic residues" evidence="5">
    <location>
        <begin position="401"/>
        <end position="412"/>
    </location>
</feature>
<feature type="region of interest" description="Disordered" evidence="5">
    <location>
        <begin position="369"/>
        <end position="416"/>
    </location>
</feature>
<dbReference type="AlphaFoldDB" id="A0A3B1JYK9"/>
<dbReference type="InterPro" id="IPR024861">
    <property type="entry name" value="Donson"/>
</dbReference>
<keyword evidence="2" id="KW-0217">Developmental protein</keyword>
<dbReference type="PRINTS" id="PR02064">
    <property type="entry name" value="DONSON"/>
</dbReference>
<evidence type="ECO:0000256" key="3">
    <source>
        <dbReference type="ARBA" id="ARBA00023242"/>
    </source>
</evidence>
<evidence type="ECO:0000313" key="6">
    <source>
        <dbReference type="Ensembl" id="ENSAMXP00000047507.1"/>
    </source>
</evidence>
<feature type="region of interest" description="Disordered" evidence="5">
    <location>
        <begin position="1"/>
        <end position="46"/>
    </location>
</feature>
<evidence type="ECO:0000256" key="1">
    <source>
        <dbReference type="ARBA" id="ARBA00004123"/>
    </source>
</evidence>
<dbReference type="GO" id="GO:0005634">
    <property type="term" value="C:nucleus"/>
    <property type="evidence" value="ECO:0007669"/>
    <property type="project" value="UniProtKB-SubCell"/>
</dbReference>
<reference evidence="7" key="2">
    <citation type="journal article" date="2014" name="Nat. Commun.">
        <title>The cavefish genome reveals candidate genes for eye loss.</title>
        <authorList>
            <person name="McGaugh S.E."/>
            <person name="Gross J.B."/>
            <person name="Aken B."/>
            <person name="Blin M."/>
            <person name="Borowsky R."/>
            <person name="Chalopin D."/>
            <person name="Hinaux H."/>
            <person name="Jeffery W.R."/>
            <person name="Keene A."/>
            <person name="Ma L."/>
            <person name="Minx P."/>
            <person name="Murphy D."/>
            <person name="O'Quin K.E."/>
            <person name="Retaux S."/>
            <person name="Rohner N."/>
            <person name="Searle S.M."/>
            <person name="Stahl B.A."/>
            <person name="Tabin C."/>
            <person name="Volff J.N."/>
            <person name="Yoshizawa M."/>
            <person name="Warren W.C."/>
        </authorList>
    </citation>
    <scope>NUCLEOTIDE SEQUENCE [LARGE SCALE GENOMIC DNA]</scope>
    <source>
        <strain evidence="7">female</strain>
    </source>
</reference>
<dbReference type="OrthoDB" id="534063at2759"/>
<evidence type="ECO:0000313" key="7">
    <source>
        <dbReference type="Proteomes" id="UP000018467"/>
    </source>
</evidence>
<name>A0A3B1JYK9_ASTMX</name>